<comment type="similarity">
    <text evidence="2 9">Belongs to the trans-sulfuration enzymes family.</text>
</comment>
<dbReference type="GO" id="GO:0030170">
    <property type="term" value="F:pyridoxal phosphate binding"/>
    <property type="evidence" value="ECO:0007669"/>
    <property type="project" value="InterPro"/>
</dbReference>
<evidence type="ECO:0000256" key="2">
    <source>
        <dbReference type="ARBA" id="ARBA00009077"/>
    </source>
</evidence>
<dbReference type="GO" id="GO:0047804">
    <property type="term" value="F:cysteine-S-conjugate beta-lyase activity"/>
    <property type="evidence" value="ECO:0007669"/>
    <property type="project" value="UniProtKB-EC"/>
</dbReference>
<feature type="modified residue" description="N6-(pyridoxal phosphate)lysine" evidence="8">
    <location>
        <position position="195"/>
    </location>
</feature>
<dbReference type="GO" id="GO:0019346">
    <property type="term" value="P:transsulfuration"/>
    <property type="evidence" value="ECO:0007669"/>
    <property type="project" value="InterPro"/>
</dbReference>
<dbReference type="EC" id="4.4.1.13" evidence="3"/>
<dbReference type="InterPro" id="IPR000277">
    <property type="entry name" value="Cys/Met-Metab_PyrdxlP-dep_enz"/>
</dbReference>
<comment type="cofactor">
    <cofactor evidence="1 9">
        <name>pyridoxal 5'-phosphate</name>
        <dbReference type="ChEBI" id="CHEBI:597326"/>
    </cofactor>
</comment>
<evidence type="ECO:0000256" key="8">
    <source>
        <dbReference type="PIRSR" id="PIRSR001434-2"/>
    </source>
</evidence>
<dbReference type="InterPro" id="IPR054542">
    <property type="entry name" value="Cys_met_metab_PP"/>
</dbReference>
<dbReference type="EMBL" id="CACRTO010000005">
    <property type="protein sequence ID" value="VYT67218.1"/>
    <property type="molecule type" value="Genomic_DNA"/>
</dbReference>
<protein>
    <recommendedName>
        <fullName evidence="3">cysteine-S-conjugate beta-lyase</fullName>
        <ecNumber evidence="3">4.4.1.13</ecNumber>
    </recommendedName>
</protein>
<dbReference type="PIRSF" id="PIRSF001434">
    <property type="entry name" value="CGS"/>
    <property type="match status" value="1"/>
</dbReference>
<evidence type="ECO:0000256" key="9">
    <source>
        <dbReference type="RuleBase" id="RU362118"/>
    </source>
</evidence>
<dbReference type="SUPFAM" id="SSF53383">
    <property type="entry name" value="PLP-dependent transferases"/>
    <property type="match status" value="1"/>
</dbReference>
<dbReference type="InterPro" id="IPR015424">
    <property type="entry name" value="PyrdxlP-dep_Trfase"/>
</dbReference>
<dbReference type="PANTHER" id="PTHR11808">
    <property type="entry name" value="TRANS-SULFURATION ENZYME FAMILY MEMBER"/>
    <property type="match status" value="1"/>
</dbReference>
<proteinExistence type="inferred from homology"/>
<keyword evidence="5 8" id="KW-0663">Pyridoxal phosphate</keyword>
<evidence type="ECO:0000256" key="7">
    <source>
        <dbReference type="ARBA" id="ARBA00023239"/>
    </source>
</evidence>
<reference evidence="10" key="1">
    <citation type="submission" date="2019-11" db="EMBL/GenBank/DDBJ databases">
        <authorList>
            <person name="Feng L."/>
        </authorList>
    </citation>
    <scope>NUCLEOTIDE SEQUENCE</scope>
    <source>
        <strain evidence="10">CTertiumLFYP3</strain>
    </source>
</reference>
<evidence type="ECO:0000256" key="4">
    <source>
        <dbReference type="ARBA" id="ARBA00022605"/>
    </source>
</evidence>
<dbReference type="PROSITE" id="PS00868">
    <property type="entry name" value="CYS_MET_METAB_PP"/>
    <property type="match status" value="1"/>
</dbReference>
<dbReference type="CDD" id="cd00614">
    <property type="entry name" value="CGS_like"/>
    <property type="match status" value="1"/>
</dbReference>
<dbReference type="Gene3D" id="3.90.1150.10">
    <property type="entry name" value="Aspartate Aminotransferase, domain 1"/>
    <property type="match status" value="1"/>
</dbReference>
<organism evidence="10">
    <name type="scientific">Clostridium tertium</name>
    <dbReference type="NCBI Taxonomy" id="1559"/>
    <lineage>
        <taxon>Bacteria</taxon>
        <taxon>Bacillati</taxon>
        <taxon>Bacillota</taxon>
        <taxon>Clostridia</taxon>
        <taxon>Eubacteriales</taxon>
        <taxon>Clostridiaceae</taxon>
        <taxon>Clostridium</taxon>
    </lineage>
</organism>
<dbReference type="Pfam" id="PF01053">
    <property type="entry name" value="Cys_Met_Meta_PP"/>
    <property type="match status" value="1"/>
</dbReference>
<dbReference type="RefSeq" id="WP_156624467.1">
    <property type="nucleotide sequence ID" value="NZ_CACRTO010000005.1"/>
</dbReference>
<evidence type="ECO:0000256" key="5">
    <source>
        <dbReference type="ARBA" id="ARBA00022898"/>
    </source>
</evidence>
<dbReference type="GO" id="GO:0005737">
    <property type="term" value="C:cytoplasm"/>
    <property type="evidence" value="ECO:0007669"/>
    <property type="project" value="TreeGrafter"/>
</dbReference>
<dbReference type="AlphaFoldDB" id="A0A6N2YN24"/>
<keyword evidence="4" id="KW-0028">Amino-acid biosynthesis</keyword>
<dbReference type="InterPro" id="IPR015422">
    <property type="entry name" value="PyrdxlP-dep_Trfase_small"/>
</dbReference>
<dbReference type="PANTHER" id="PTHR11808:SF50">
    <property type="entry name" value="CYSTATHIONINE BETA-LYASE"/>
    <property type="match status" value="1"/>
</dbReference>
<dbReference type="FunFam" id="3.40.640.10:FF:000009">
    <property type="entry name" value="Cystathionine gamma-synthase homolog"/>
    <property type="match status" value="1"/>
</dbReference>
<evidence type="ECO:0000313" key="10">
    <source>
        <dbReference type="EMBL" id="VYT67218.1"/>
    </source>
</evidence>
<evidence type="ECO:0000256" key="1">
    <source>
        <dbReference type="ARBA" id="ARBA00001933"/>
    </source>
</evidence>
<name>A0A6N2YN24_9CLOT</name>
<gene>
    <name evidence="10" type="primary">metC</name>
    <name evidence="10" type="ORF">CTLFYP3_00399</name>
</gene>
<keyword evidence="7 10" id="KW-0456">Lyase</keyword>
<dbReference type="GO" id="GO:0009086">
    <property type="term" value="P:methionine biosynthetic process"/>
    <property type="evidence" value="ECO:0007669"/>
    <property type="project" value="UniProtKB-KW"/>
</dbReference>
<evidence type="ECO:0000256" key="6">
    <source>
        <dbReference type="ARBA" id="ARBA00023167"/>
    </source>
</evidence>
<sequence>MRFGTKLLHSEKTIDKNTGSVTLPIYQSSTFHQFDIDNFGEYDYARSGNPTRNSLEEEFASLEGGKFAYAFSSGIAAISSVISTFSAGDHLVVAEDVYGGTYRAVTKLFNRFNIEFTFVDASKIENIEKAIKENTKAIYLETPSNPLLKITDLKEAVDLAKKYDLVTIVDNTFMSPYLQRPLELGIDIVVHSATKFIGGHSDVIAGFAVTNNRVLSDEIYRIQNGFGAILSPQDCYLVSRGLKTLKVRMNQSQKNALELSKWLLEQDLVEEVYYPGIESHQDYEIHKKQSFGPGAVLSFKFKNIEQTKYFLNNVENVVVAVSLGAVETIVSYPVKMSHAAIPREERQRLGITDTLIRVSLGIEDIEDIIEGFKKGFLNNYSN</sequence>
<dbReference type="Gene3D" id="3.40.640.10">
    <property type="entry name" value="Type I PLP-dependent aspartate aminotransferase-like (Major domain)"/>
    <property type="match status" value="1"/>
</dbReference>
<evidence type="ECO:0000256" key="3">
    <source>
        <dbReference type="ARBA" id="ARBA00012224"/>
    </source>
</evidence>
<keyword evidence="6" id="KW-0486">Methionine biosynthesis</keyword>
<accession>A0A6N2YN24</accession>
<dbReference type="InterPro" id="IPR015421">
    <property type="entry name" value="PyrdxlP-dep_Trfase_major"/>
</dbReference>